<feature type="transmembrane region" description="Helical" evidence="1">
    <location>
        <begin position="129"/>
        <end position="155"/>
    </location>
</feature>
<name>A0A4Q9GU91_9MICO</name>
<keyword evidence="1" id="KW-0472">Membrane</keyword>
<dbReference type="EMBL" id="SISG01000001">
    <property type="protein sequence ID" value="TBN58285.1"/>
    <property type="molecule type" value="Genomic_DNA"/>
</dbReference>
<reference evidence="3" key="1">
    <citation type="submission" date="2019-02" db="EMBL/GenBank/DDBJ databases">
        <title>Glaciihabitans arcticus sp. nov., a psychrotolerant bacterium isolated from polar soil.</title>
        <authorList>
            <person name="Dahal R.H."/>
        </authorList>
    </citation>
    <scope>NUCLEOTIDE SEQUENCE [LARGE SCALE GENOMIC DNA]</scope>
    <source>
        <strain evidence="3">RP-3-7</strain>
    </source>
</reference>
<dbReference type="RefSeq" id="WP_130982392.1">
    <property type="nucleotide sequence ID" value="NZ_SISG01000001.1"/>
</dbReference>
<keyword evidence="1" id="KW-0812">Transmembrane</keyword>
<feature type="transmembrane region" description="Helical" evidence="1">
    <location>
        <begin position="97"/>
        <end position="117"/>
    </location>
</feature>
<evidence type="ECO:0000313" key="2">
    <source>
        <dbReference type="EMBL" id="TBN58285.1"/>
    </source>
</evidence>
<dbReference type="AlphaFoldDB" id="A0A4Q9GU91"/>
<evidence type="ECO:0000313" key="3">
    <source>
        <dbReference type="Proteomes" id="UP000294194"/>
    </source>
</evidence>
<sequence>MTRSRLPFAATIARGMTLGAFVGVFAMFLGGALVILLAGVLTIAVSSAVGAISALGVLIALRLWPSTPRTSAAVGAVLGSLSIVPLCALALPASWLPWLAIVAAPICAGIAVNQLSIPPLRRSARSAAGWWLLIVGHAATLGVLGLLVPFLFYTSLHDESVTLTPDYFMFAMAGLALLAAAVLTAGLTLLRPWRSRPESGRSVAPVGLGIGNLVVAAPIAAVWLVQAIGRLVT</sequence>
<feature type="transmembrane region" description="Helical" evidence="1">
    <location>
        <begin position="71"/>
        <end position="91"/>
    </location>
</feature>
<feature type="transmembrane region" description="Helical" evidence="1">
    <location>
        <begin position="202"/>
        <end position="225"/>
    </location>
</feature>
<protein>
    <submittedName>
        <fullName evidence="2">Uncharacterized protein</fullName>
    </submittedName>
</protein>
<proteinExistence type="predicted"/>
<feature type="transmembrane region" description="Helical" evidence="1">
    <location>
        <begin position="167"/>
        <end position="190"/>
    </location>
</feature>
<organism evidence="2 3">
    <name type="scientific">Glaciihabitans arcticus</name>
    <dbReference type="NCBI Taxonomy" id="2668039"/>
    <lineage>
        <taxon>Bacteria</taxon>
        <taxon>Bacillati</taxon>
        <taxon>Actinomycetota</taxon>
        <taxon>Actinomycetes</taxon>
        <taxon>Micrococcales</taxon>
        <taxon>Microbacteriaceae</taxon>
        <taxon>Glaciihabitans</taxon>
    </lineage>
</organism>
<accession>A0A4Q9GU91</accession>
<dbReference type="Proteomes" id="UP000294194">
    <property type="component" value="Unassembled WGS sequence"/>
</dbReference>
<feature type="transmembrane region" description="Helical" evidence="1">
    <location>
        <begin position="12"/>
        <end position="37"/>
    </location>
</feature>
<comment type="caution">
    <text evidence="2">The sequence shown here is derived from an EMBL/GenBank/DDBJ whole genome shotgun (WGS) entry which is preliminary data.</text>
</comment>
<keyword evidence="3" id="KW-1185">Reference proteome</keyword>
<evidence type="ECO:0000256" key="1">
    <source>
        <dbReference type="SAM" id="Phobius"/>
    </source>
</evidence>
<keyword evidence="1" id="KW-1133">Transmembrane helix</keyword>
<feature type="transmembrane region" description="Helical" evidence="1">
    <location>
        <begin position="43"/>
        <end position="64"/>
    </location>
</feature>
<gene>
    <name evidence="2" type="ORF">EYE40_13260</name>
</gene>